<dbReference type="Pfam" id="PF00786">
    <property type="entry name" value="PBD"/>
    <property type="match status" value="1"/>
</dbReference>
<evidence type="ECO:0000256" key="14">
    <source>
        <dbReference type="SAM" id="MobiDB-lite"/>
    </source>
</evidence>
<dbReference type="PRINTS" id="PR01217">
    <property type="entry name" value="PRICHEXTENSN"/>
</dbReference>
<dbReference type="CDD" id="cd01205">
    <property type="entry name" value="EVH1_WASP-like"/>
    <property type="match status" value="1"/>
</dbReference>
<evidence type="ECO:0000256" key="5">
    <source>
        <dbReference type="ARBA" id="ARBA00022553"/>
    </source>
</evidence>
<feature type="compositionally biased region" description="Polar residues" evidence="14">
    <location>
        <begin position="201"/>
        <end position="211"/>
    </location>
</feature>
<dbReference type="Gene3D" id="3.30.200.20">
    <property type="entry name" value="Phosphorylase Kinase, domain 1"/>
    <property type="match status" value="1"/>
</dbReference>
<organism evidence="18 19">
    <name type="scientific">Saguinus oedipus</name>
    <name type="common">Cotton-top tamarin</name>
    <name type="synonym">Oedipomidas oedipus</name>
    <dbReference type="NCBI Taxonomy" id="9490"/>
    <lineage>
        <taxon>Eukaryota</taxon>
        <taxon>Metazoa</taxon>
        <taxon>Chordata</taxon>
        <taxon>Craniata</taxon>
        <taxon>Vertebrata</taxon>
        <taxon>Euteleostomi</taxon>
        <taxon>Mammalia</taxon>
        <taxon>Eutheria</taxon>
        <taxon>Euarchontoglires</taxon>
        <taxon>Primates</taxon>
        <taxon>Haplorrhini</taxon>
        <taxon>Platyrrhini</taxon>
        <taxon>Cebidae</taxon>
        <taxon>Callitrichinae</taxon>
        <taxon>Saguinus</taxon>
    </lineage>
</organism>
<protein>
    <recommendedName>
        <fullName evidence="20">WASP actin nucleation promoting factor</fullName>
    </recommendedName>
</protein>
<name>A0ABQ9TDL0_SAGOE</name>
<evidence type="ECO:0000259" key="16">
    <source>
        <dbReference type="PROSITE" id="PS50229"/>
    </source>
</evidence>
<dbReference type="InterPro" id="IPR003124">
    <property type="entry name" value="WH2_dom"/>
</dbReference>
<evidence type="ECO:0000256" key="2">
    <source>
        <dbReference type="ARBA" id="ARBA00004245"/>
    </source>
</evidence>
<comment type="subcellular location">
    <subcellularLocation>
        <location evidence="2">Cytoplasm</location>
        <location evidence="2">Cytoskeleton</location>
    </subcellularLocation>
    <subcellularLocation>
        <location evidence="1">Nucleus</location>
    </subcellularLocation>
</comment>
<feature type="region of interest" description="Disordered" evidence="14">
    <location>
        <begin position="307"/>
        <end position="433"/>
    </location>
</feature>
<dbReference type="SMART" id="SM00285">
    <property type="entry name" value="PBD"/>
    <property type="match status" value="1"/>
</dbReference>
<evidence type="ECO:0000256" key="4">
    <source>
        <dbReference type="ARBA" id="ARBA00022527"/>
    </source>
</evidence>
<dbReference type="Pfam" id="PF02205">
    <property type="entry name" value="WH2"/>
    <property type="match status" value="1"/>
</dbReference>
<dbReference type="PROSITE" id="PS51082">
    <property type="entry name" value="WH2"/>
    <property type="match status" value="1"/>
</dbReference>
<evidence type="ECO:0000259" key="15">
    <source>
        <dbReference type="PROSITE" id="PS50108"/>
    </source>
</evidence>
<keyword evidence="9" id="KW-0418">Kinase</keyword>
<dbReference type="PROSITE" id="PS50229">
    <property type="entry name" value="WH1"/>
    <property type="match status" value="1"/>
</dbReference>
<evidence type="ECO:0000256" key="7">
    <source>
        <dbReference type="ARBA" id="ARBA00022737"/>
    </source>
</evidence>
<comment type="caution">
    <text evidence="18">The sequence shown here is derived from an EMBL/GenBank/DDBJ whole genome shotgun (WGS) entry which is preliminary data.</text>
</comment>
<keyword evidence="19" id="KW-1185">Reference proteome</keyword>
<feature type="compositionally biased region" description="Pro residues" evidence="14">
    <location>
        <begin position="312"/>
        <end position="330"/>
    </location>
</feature>
<dbReference type="Proteomes" id="UP001266305">
    <property type="component" value="Unassembled WGS sequence"/>
</dbReference>
<evidence type="ECO:0000256" key="3">
    <source>
        <dbReference type="ARBA" id="ARBA00022490"/>
    </source>
</evidence>
<evidence type="ECO:0000313" key="18">
    <source>
        <dbReference type="EMBL" id="KAK2082824.1"/>
    </source>
</evidence>
<dbReference type="CDD" id="cd00132">
    <property type="entry name" value="CRIB"/>
    <property type="match status" value="1"/>
</dbReference>
<evidence type="ECO:0000259" key="17">
    <source>
        <dbReference type="PROSITE" id="PS51082"/>
    </source>
</evidence>
<dbReference type="InterPro" id="IPR011993">
    <property type="entry name" value="PH-like_dom_sf"/>
</dbReference>
<proteinExistence type="predicted"/>
<reference evidence="18 19" key="1">
    <citation type="submission" date="2023-05" db="EMBL/GenBank/DDBJ databases">
        <title>B98-5 Cell Line De Novo Hybrid Assembly: An Optical Mapping Approach.</title>
        <authorList>
            <person name="Kananen K."/>
            <person name="Auerbach J.A."/>
            <person name="Kautto E."/>
            <person name="Blachly J.S."/>
        </authorList>
    </citation>
    <scope>NUCLEOTIDE SEQUENCE [LARGE SCALE GENOMIC DNA]</scope>
    <source>
        <strain evidence="18">B95-8</strain>
        <tissue evidence="18">Cell line</tissue>
    </source>
</reference>
<dbReference type="PROSITE" id="PS50108">
    <property type="entry name" value="CRIB"/>
    <property type="match status" value="1"/>
</dbReference>
<evidence type="ECO:0008006" key="20">
    <source>
        <dbReference type="Google" id="ProtNLM"/>
    </source>
</evidence>
<feature type="region of interest" description="Disordered" evidence="14">
    <location>
        <begin position="146"/>
        <end position="241"/>
    </location>
</feature>
<feature type="domain" description="CRIB" evidence="15">
    <location>
        <begin position="238"/>
        <end position="251"/>
    </location>
</feature>
<sequence>MSGGPMGGRPGGRGAPVVQQNIPSTLLQDHENQRLFEMLGRKCLTLATAVVQLYLALPPGAEHWTKEHCGAVCFVKDNPKKSYFIRLYGLQAGRLLWEQELYSQLVYSTPTPFFHTFTGDDCQAGLNFADEGEAQAFQALVQEKIQKRNQRQSGDRHQLPPPPTPANEERRGGLPPLPPHPGGDQGGPPAGPLSLGLATVDIQNPDITSSRYRGLPAPVPGPADKKRSGKKKISKADIGAPSGFKHVSHVGWDPQNGFDVNNLDPDLRSLFSRAGISEAQLTDAETSKLIYDFIEDQGGLEAVRQEMRRQEPLPPPPPPSRGGNQPPRPPIVGGNKGRSGPLPPVPLGVAPPPPAPRGLPLPGRGGPPPPPPPATGRSGPPPPPPPGAGGPPMPPPPPPPPPPPSSGDGPSPPPLPPALVPGGGLAPGGGRGALLDQIRQGIQLNKTPGTAESSALQPPPQSSEGLVGALMNVMQKRSRAIHSSGATGSRPAPYGPRLEALRLLAGRAAMLAWRKPVLQVLTINSAITKGPSPTSEGASEANLVDLQKRLKKLQLDEQQKRLEAFLTQKAKVGKLKDDYFKRISELGVDNSRVVTKVQHRPSGLIMARKLIHLEIKPAIWNQII</sequence>
<evidence type="ECO:0000256" key="10">
    <source>
        <dbReference type="ARBA" id="ARBA00022840"/>
    </source>
</evidence>
<evidence type="ECO:0000256" key="13">
    <source>
        <dbReference type="ARBA" id="ARBA00023242"/>
    </source>
</evidence>
<dbReference type="InterPro" id="IPR000095">
    <property type="entry name" value="CRIB_dom"/>
</dbReference>
<keyword evidence="13" id="KW-0539">Nucleus</keyword>
<dbReference type="Gene3D" id="2.30.29.30">
    <property type="entry name" value="Pleckstrin-homology domain (PH domain)/Phosphotyrosine-binding domain (PTB)"/>
    <property type="match status" value="1"/>
</dbReference>
<evidence type="ECO:0000256" key="1">
    <source>
        <dbReference type="ARBA" id="ARBA00004123"/>
    </source>
</evidence>
<feature type="domain" description="WH2" evidence="17">
    <location>
        <begin position="430"/>
        <end position="447"/>
    </location>
</feature>
<evidence type="ECO:0000256" key="11">
    <source>
        <dbReference type="ARBA" id="ARBA00023137"/>
    </source>
</evidence>
<keyword evidence="5" id="KW-0597">Phosphoprotein</keyword>
<dbReference type="InterPro" id="IPR036936">
    <property type="entry name" value="CRIB_dom_sf"/>
</dbReference>
<keyword evidence="10" id="KW-0067">ATP-binding</keyword>
<dbReference type="PANTHER" id="PTHR47448:SF3">
    <property type="entry name" value="MITOGEN-ACTIVATED PROTEIN KINASE KINASE 2"/>
    <property type="match status" value="1"/>
</dbReference>
<gene>
    <name evidence="18" type="ORF">P7K49_038060</name>
</gene>
<dbReference type="SUPFAM" id="SSF50729">
    <property type="entry name" value="PH domain-like"/>
    <property type="match status" value="1"/>
</dbReference>
<dbReference type="InterPro" id="IPR000697">
    <property type="entry name" value="WH1/EVH1_dom"/>
</dbReference>
<feature type="domain" description="WH1" evidence="16">
    <location>
        <begin position="39"/>
        <end position="148"/>
    </location>
</feature>
<dbReference type="SMART" id="SM00246">
    <property type="entry name" value="WH2"/>
    <property type="match status" value="1"/>
</dbReference>
<feature type="compositionally biased region" description="Gly residues" evidence="14">
    <location>
        <begin position="421"/>
        <end position="432"/>
    </location>
</feature>
<dbReference type="Pfam" id="PF00568">
    <property type="entry name" value="WH1"/>
    <property type="match status" value="1"/>
</dbReference>
<keyword evidence="11" id="KW-0829">Tyrosine-protein kinase</keyword>
<evidence type="ECO:0000256" key="8">
    <source>
        <dbReference type="ARBA" id="ARBA00022741"/>
    </source>
</evidence>
<keyword evidence="6" id="KW-0808">Transferase</keyword>
<dbReference type="Gene3D" id="3.90.810.10">
    <property type="entry name" value="CRIB domain"/>
    <property type="match status" value="2"/>
</dbReference>
<keyword evidence="4" id="KW-0723">Serine/threonine-protein kinase</keyword>
<dbReference type="SMART" id="SM00461">
    <property type="entry name" value="WH1"/>
    <property type="match status" value="1"/>
</dbReference>
<dbReference type="InterPro" id="IPR011026">
    <property type="entry name" value="WAS_C"/>
</dbReference>
<keyword evidence="8" id="KW-0547">Nucleotide-binding</keyword>
<evidence type="ECO:0000256" key="6">
    <source>
        <dbReference type="ARBA" id="ARBA00022679"/>
    </source>
</evidence>
<dbReference type="InterPro" id="IPR050915">
    <property type="entry name" value="MAP_kinase_kinase"/>
</dbReference>
<feature type="compositionally biased region" description="Pro residues" evidence="14">
    <location>
        <begin position="341"/>
        <end position="419"/>
    </location>
</feature>
<dbReference type="InterPro" id="IPR033927">
    <property type="entry name" value="WASPfam_EVH1"/>
</dbReference>
<evidence type="ECO:0000313" key="19">
    <source>
        <dbReference type="Proteomes" id="UP001266305"/>
    </source>
</evidence>
<evidence type="ECO:0000256" key="9">
    <source>
        <dbReference type="ARBA" id="ARBA00022777"/>
    </source>
</evidence>
<dbReference type="PANTHER" id="PTHR47448">
    <property type="entry name" value="DUAL SPECIFICITY MITOGEN-ACTIVATED PROTEIN KINASE KINASE DSOR1-LIKE PROTEIN"/>
    <property type="match status" value="1"/>
</dbReference>
<dbReference type="SUPFAM" id="SSF47912">
    <property type="entry name" value="Wiscott-Aldrich syndrome protein, WASP, C-terminal domain"/>
    <property type="match status" value="2"/>
</dbReference>
<accession>A0ABQ9TDL0</accession>
<dbReference type="EMBL" id="JASSZA010000023">
    <property type="protein sequence ID" value="KAK2082824.1"/>
    <property type="molecule type" value="Genomic_DNA"/>
</dbReference>
<evidence type="ECO:0000256" key="12">
    <source>
        <dbReference type="ARBA" id="ARBA00023212"/>
    </source>
</evidence>
<keyword evidence="3" id="KW-0963">Cytoplasm</keyword>
<keyword evidence="7" id="KW-0677">Repeat</keyword>
<keyword evidence="12" id="KW-0206">Cytoskeleton</keyword>